<dbReference type="EMBL" id="JBHRXY010000001">
    <property type="protein sequence ID" value="MFC3628181.1"/>
    <property type="molecule type" value="Genomic_DNA"/>
</dbReference>
<evidence type="ECO:0000313" key="1">
    <source>
        <dbReference type="EMBL" id="MFC3628181.1"/>
    </source>
</evidence>
<sequence length="84" mass="8449">MIAALTLAAACLPTADAHARLADAYGEARIMAGLSDRGAILEIWIAPEGGTWTALITTPDGVSCQVDAGQVHTVAPPIAPGDPA</sequence>
<comment type="caution">
    <text evidence="1">The sequence shown here is derived from an EMBL/GenBank/DDBJ whole genome shotgun (WGS) entry which is preliminary data.</text>
</comment>
<reference evidence="2" key="1">
    <citation type="journal article" date="2019" name="Int. J. Syst. Evol. Microbiol.">
        <title>The Global Catalogue of Microorganisms (GCM) 10K type strain sequencing project: providing services to taxonomists for standard genome sequencing and annotation.</title>
        <authorList>
            <consortium name="The Broad Institute Genomics Platform"/>
            <consortium name="The Broad Institute Genome Sequencing Center for Infectious Disease"/>
            <person name="Wu L."/>
            <person name="Ma J."/>
        </authorList>
    </citation>
    <scope>NUCLEOTIDE SEQUENCE [LARGE SCALE GENOMIC DNA]</scope>
    <source>
        <strain evidence="2">KCTC 42473</strain>
    </source>
</reference>
<protein>
    <submittedName>
        <fullName evidence="1">Uncharacterized protein</fullName>
    </submittedName>
</protein>
<evidence type="ECO:0000313" key="2">
    <source>
        <dbReference type="Proteomes" id="UP001595539"/>
    </source>
</evidence>
<dbReference type="Proteomes" id="UP001595539">
    <property type="component" value="Unassembled WGS sequence"/>
</dbReference>
<gene>
    <name evidence="1" type="ORF">ACFOM8_01840</name>
</gene>
<dbReference type="RefSeq" id="WP_377758761.1">
    <property type="nucleotide sequence ID" value="NZ_JBHRXY010000001.1"/>
</dbReference>
<keyword evidence="2" id="KW-1185">Reference proteome</keyword>
<organism evidence="1 2">
    <name type="scientific">Paracoccus angustae</name>
    <dbReference type="NCBI Taxonomy" id="1671480"/>
    <lineage>
        <taxon>Bacteria</taxon>
        <taxon>Pseudomonadati</taxon>
        <taxon>Pseudomonadota</taxon>
        <taxon>Alphaproteobacteria</taxon>
        <taxon>Rhodobacterales</taxon>
        <taxon>Paracoccaceae</taxon>
        <taxon>Paracoccus</taxon>
    </lineage>
</organism>
<proteinExistence type="predicted"/>
<name>A0ABV7TZM0_9RHOB</name>
<accession>A0ABV7TZM0</accession>